<dbReference type="PROSITE" id="PS50893">
    <property type="entry name" value="ABC_TRANSPORTER_2"/>
    <property type="match status" value="1"/>
</dbReference>
<dbReference type="GO" id="GO:0055085">
    <property type="term" value="P:transmembrane transport"/>
    <property type="evidence" value="ECO:0007669"/>
    <property type="project" value="InterPro"/>
</dbReference>
<evidence type="ECO:0000256" key="2">
    <source>
        <dbReference type="ARBA" id="ARBA00022505"/>
    </source>
</evidence>
<proteinExistence type="predicted"/>
<keyword evidence="9" id="KW-1185">Reference proteome</keyword>
<evidence type="ECO:0000256" key="1">
    <source>
        <dbReference type="ARBA" id="ARBA00022448"/>
    </source>
</evidence>
<dbReference type="PANTHER" id="PTHR42781">
    <property type="entry name" value="SPERMIDINE/PUTRESCINE IMPORT ATP-BINDING PROTEIN POTA"/>
    <property type="match status" value="1"/>
</dbReference>
<dbReference type="PANTHER" id="PTHR42781:SF4">
    <property type="entry name" value="SPERMIDINE_PUTRESCINE IMPORT ATP-BINDING PROTEIN POTA"/>
    <property type="match status" value="1"/>
</dbReference>
<dbReference type="Gene3D" id="2.40.50.100">
    <property type="match status" value="1"/>
</dbReference>
<dbReference type="InterPro" id="IPR004606">
    <property type="entry name" value="Mop_domain"/>
</dbReference>
<organism evidence="8 9">
    <name type="scientific">Methylophaga muralis</name>
    <dbReference type="NCBI Taxonomy" id="291169"/>
    <lineage>
        <taxon>Bacteria</taxon>
        <taxon>Pseudomonadati</taxon>
        <taxon>Pseudomonadota</taxon>
        <taxon>Gammaproteobacteria</taxon>
        <taxon>Thiotrichales</taxon>
        <taxon>Piscirickettsiaceae</taxon>
        <taxon>Methylophaga</taxon>
    </lineage>
</organism>
<dbReference type="GO" id="GO:0016887">
    <property type="term" value="F:ATP hydrolysis activity"/>
    <property type="evidence" value="ECO:0007669"/>
    <property type="project" value="InterPro"/>
</dbReference>
<dbReference type="SUPFAM" id="SSF50331">
    <property type="entry name" value="MOP-like"/>
    <property type="match status" value="1"/>
</dbReference>
<dbReference type="AlphaFoldDB" id="A0A1E3GQT4"/>
<dbReference type="InterPro" id="IPR027417">
    <property type="entry name" value="P-loop_NTPase"/>
</dbReference>
<dbReference type="GO" id="GO:0005524">
    <property type="term" value="F:ATP binding"/>
    <property type="evidence" value="ECO:0007669"/>
    <property type="project" value="UniProtKB-KW"/>
</dbReference>
<dbReference type="PROSITE" id="PS51866">
    <property type="entry name" value="MOP"/>
    <property type="match status" value="1"/>
</dbReference>
<dbReference type="SMART" id="SM00382">
    <property type="entry name" value="AAA"/>
    <property type="match status" value="1"/>
</dbReference>
<name>A0A1E3GQT4_9GAMM</name>
<dbReference type="Proteomes" id="UP000094379">
    <property type="component" value="Unassembled WGS sequence"/>
</dbReference>
<sequence length="329" mass="35999">MSYAYQLNNVKVHYGNQLALDIEQLNIPLNECLAVLGENGAGKSTLFHLLALLQRPDAGDMLVFGDNIATSKTQHRQRIGLVDQHPYMLPGTVTDNIQLALKLQKVDKSLHASRLQQVLETVNLTRLADQSASTLSGGEQRRVAIARVLAFEPDILLLDEPFANLDSFHQRQLEDVINCLNSGGNRTVLFSTHDRLQALAITPNALQLVRGKLVSAPLLNLFHGHYDGEIFHTNSLKIFAAEGSSSARHIAIDPLAITVSTHAHSDSSARNQLPGRLISISEADKAIRLTIDCGDKFEVIISRQALSALELSIGHSVWISFKSTAVTLV</sequence>
<dbReference type="PATRIC" id="fig|291169.3.peg.1892"/>
<accession>A0A1E3GQT4</accession>
<dbReference type="InterPro" id="IPR005116">
    <property type="entry name" value="Transp-assoc_OB_typ1"/>
</dbReference>
<evidence type="ECO:0000256" key="3">
    <source>
        <dbReference type="ARBA" id="ARBA00022741"/>
    </source>
</evidence>
<dbReference type="EMBL" id="MCRI01000020">
    <property type="protein sequence ID" value="ODN66409.1"/>
    <property type="molecule type" value="Genomic_DNA"/>
</dbReference>
<evidence type="ECO:0000313" key="8">
    <source>
        <dbReference type="EMBL" id="ODN66409.1"/>
    </source>
</evidence>
<gene>
    <name evidence="8" type="primary">cysA_2</name>
    <name evidence="8" type="ORF">A9E74_01882</name>
</gene>
<dbReference type="GO" id="GO:0015689">
    <property type="term" value="P:molybdate ion transport"/>
    <property type="evidence" value="ECO:0007669"/>
    <property type="project" value="InterPro"/>
</dbReference>
<dbReference type="SUPFAM" id="SSF52540">
    <property type="entry name" value="P-loop containing nucleoside triphosphate hydrolases"/>
    <property type="match status" value="1"/>
</dbReference>
<reference evidence="8 9" key="1">
    <citation type="submission" date="2016-07" db="EMBL/GenBank/DDBJ databases">
        <title>Draft Genome Sequence of Methylophaga muralis Bur 1.</title>
        <authorList>
            <person name="Vasilenko O.V."/>
            <person name="Doronina N.V."/>
            <person name="Shmareva M.N."/>
            <person name="Tarlachkov S.V."/>
            <person name="Mustakhimov I."/>
            <person name="Trotsenko Y.A."/>
        </authorList>
    </citation>
    <scope>NUCLEOTIDE SEQUENCE [LARGE SCALE GENOMIC DNA]</scope>
    <source>
        <strain evidence="8 9">Bur 1</strain>
    </source>
</reference>
<keyword evidence="8" id="KW-0378">Hydrolase</keyword>
<feature type="domain" description="ABC transporter" evidence="6">
    <location>
        <begin position="5"/>
        <end position="235"/>
    </location>
</feature>
<evidence type="ECO:0000259" key="7">
    <source>
        <dbReference type="PROSITE" id="PS51866"/>
    </source>
</evidence>
<dbReference type="Pfam" id="PF03459">
    <property type="entry name" value="TOBE"/>
    <property type="match status" value="1"/>
</dbReference>
<keyword evidence="4 8" id="KW-0067">ATP-binding</keyword>
<feature type="domain" description="Mop" evidence="7">
    <location>
        <begin position="266"/>
        <end position="329"/>
    </location>
</feature>
<dbReference type="GO" id="GO:0016020">
    <property type="term" value="C:membrane"/>
    <property type="evidence" value="ECO:0007669"/>
    <property type="project" value="InterPro"/>
</dbReference>
<dbReference type="InterPro" id="IPR003439">
    <property type="entry name" value="ABC_transporter-like_ATP-bd"/>
</dbReference>
<dbReference type="InterPro" id="IPR008995">
    <property type="entry name" value="Mo/tungstate-bd_C_term_dom"/>
</dbReference>
<evidence type="ECO:0000313" key="9">
    <source>
        <dbReference type="Proteomes" id="UP000094379"/>
    </source>
</evidence>
<dbReference type="EC" id="3.6.3.25" evidence="8"/>
<comment type="caution">
    <text evidence="8">The sequence shown here is derived from an EMBL/GenBank/DDBJ whole genome shotgun (WGS) entry which is preliminary data.</text>
</comment>
<dbReference type="PROSITE" id="PS00211">
    <property type="entry name" value="ABC_TRANSPORTER_1"/>
    <property type="match status" value="1"/>
</dbReference>
<keyword evidence="3" id="KW-0547">Nucleotide-binding</keyword>
<dbReference type="InterPro" id="IPR017871">
    <property type="entry name" value="ABC_transporter-like_CS"/>
</dbReference>
<keyword evidence="1" id="KW-0813">Transport</keyword>
<dbReference type="InterPro" id="IPR015856">
    <property type="entry name" value="ABC_transpr_CbiO/EcfA_su"/>
</dbReference>
<keyword evidence="2 5" id="KW-0500">Molybdenum</keyword>
<evidence type="ECO:0000256" key="5">
    <source>
        <dbReference type="PROSITE-ProRule" id="PRU01213"/>
    </source>
</evidence>
<evidence type="ECO:0000256" key="4">
    <source>
        <dbReference type="ARBA" id="ARBA00022840"/>
    </source>
</evidence>
<dbReference type="Pfam" id="PF00005">
    <property type="entry name" value="ABC_tran"/>
    <property type="match status" value="1"/>
</dbReference>
<dbReference type="InterPro" id="IPR050093">
    <property type="entry name" value="ABC_SmlMolc_Importer"/>
</dbReference>
<protein>
    <submittedName>
        <fullName evidence="8">Sulfate/thiosulfate import ATP-binding protein CysA</fullName>
        <ecNumber evidence="8">3.6.3.25</ecNumber>
    </submittedName>
</protein>
<dbReference type="STRING" id="291169.A9E74_01882"/>
<dbReference type="Gene3D" id="3.40.50.300">
    <property type="entry name" value="P-loop containing nucleotide triphosphate hydrolases"/>
    <property type="match status" value="1"/>
</dbReference>
<evidence type="ECO:0000259" key="6">
    <source>
        <dbReference type="PROSITE" id="PS50893"/>
    </source>
</evidence>
<dbReference type="CDD" id="cd03225">
    <property type="entry name" value="ABC_cobalt_CbiO_domain1"/>
    <property type="match status" value="1"/>
</dbReference>
<dbReference type="InterPro" id="IPR003593">
    <property type="entry name" value="AAA+_ATPase"/>
</dbReference>
<dbReference type="RefSeq" id="WP_069296312.1">
    <property type="nucleotide sequence ID" value="NZ_MCRI01000020.1"/>
</dbReference>